<accession>A0AAV2JZK2</accession>
<proteinExistence type="predicted"/>
<organism evidence="1 2">
    <name type="scientific">Knipowitschia caucasica</name>
    <name type="common">Caucasian dwarf goby</name>
    <name type="synonym">Pomatoschistus caucasicus</name>
    <dbReference type="NCBI Taxonomy" id="637954"/>
    <lineage>
        <taxon>Eukaryota</taxon>
        <taxon>Metazoa</taxon>
        <taxon>Chordata</taxon>
        <taxon>Craniata</taxon>
        <taxon>Vertebrata</taxon>
        <taxon>Euteleostomi</taxon>
        <taxon>Actinopterygii</taxon>
        <taxon>Neopterygii</taxon>
        <taxon>Teleostei</taxon>
        <taxon>Neoteleostei</taxon>
        <taxon>Acanthomorphata</taxon>
        <taxon>Gobiaria</taxon>
        <taxon>Gobiiformes</taxon>
        <taxon>Gobioidei</taxon>
        <taxon>Gobiidae</taxon>
        <taxon>Gobiinae</taxon>
        <taxon>Knipowitschia</taxon>
    </lineage>
</organism>
<dbReference type="AlphaFoldDB" id="A0AAV2JZK2"/>
<evidence type="ECO:0000313" key="2">
    <source>
        <dbReference type="Proteomes" id="UP001497482"/>
    </source>
</evidence>
<gene>
    <name evidence="1" type="ORF">KC01_LOCUS13593</name>
</gene>
<protein>
    <submittedName>
        <fullName evidence="1">Uncharacterized protein</fullName>
    </submittedName>
</protein>
<dbReference type="EMBL" id="OZ035837">
    <property type="protein sequence ID" value="CAL1583081.1"/>
    <property type="molecule type" value="Genomic_DNA"/>
</dbReference>
<evidence type="ECO:0000313" key="1">
    <source>
        <dbReference type="EMBL" id="CAL1583081.1"/>
    </source>
</evidence>
<reference evidence="1 2" key="1">
    <citation type="submission" date="2024-04" db="EMBL/GenBank/DDBJ databases">
        <authorList>
            <person name="Waldvogel A.-M."/>
            <person name="Schoenle A."/>
        </authorList>
    </citation>
    <scope>NUCLEOTIDE SEQUENCE [LARGE SCALE GENOMIC DNA]</scope>
</reference>
<sequence length="384" mass="44064">MALSGVSLCPYRSPLLHGRCPFRGFLGDSSRTSGSSAVARYFPRSISSALHETFPVVVACALRNHTWQRKRISVMRDHLDVVEALNKALYSPLLQDRRCHARDLAGAPPLFLCKRLGRWSSSASPPTSGQMRPLSWQHNVYRLPRKLPAKQVSNKILVAARTFLKRSKIPCFSVWLNMSVRSYSQLAQRFLCCGWLNMRVRACSQFAQRFLCCGWLSMRVRACSQFAQRFLCCGWLNMRVRACSQFAQRFLCCGWLNMRVRACSQFAQRFLCCGWLSMRVRACSQFAQRFLCCGWLNMRVRACSQFAQRFLCCGWLNMRVRACSQFAQRFLCYSGWLNMRACACSQLAHALRPAQYVLLSQSQARFLGIMHASKRRAQQHPARA</sequence>
<name>A0AAV2JZK2_KNICA</name>
<dbReference type="Proteomes" id="UP001497482">
    <property type="component" value="Chromosome 15"/>
</dbReference>
<keyword evidence="2" id="KW-1185">Reference proteome</keyword>